<gene>
    <name evidence="1" type="ORF">YOLOSWAG_209</name>
</gene>
<reference evidence="1 2" key="1">
    <citation type="submission" date="2017-01" db="EMBL/GenBank/DDBJ databases">
        <authorList>
            <person name="Mah S.A."/>
            <person name="Swanson W.J."/>
            <person name="Moy G.W."/>
            <person name="Vacquier V.D."/>
        </authorList>
    </citation>
    <scope>NUCLEOTIDE SEQUENCE [LARGE SCALE GENOMIC DNA]</scope>
</reference>
<accession>A0A1S6L3D1</accession>
<proteinExistence type="predicted"/>
<evidence type="ECO:0000313" key="1">
    <source>
        <dbReference type="EMBL" id="AQT28687.1"/>
    </source>
</evidence>
<dbReference type="Proteomes" id="UP000221250">
    <property type="component" value="Segment"/>
</dbReference>
<sequence>MYKAHIVNALISSFSQVEGFRATVRVDRPLGISVVDVSVDRSVFRIFDHVFVERMQAFGFELTMITRDEREVTAEIERYIVPKGLGVGQIAGDIASSSRPQYVVIDRQIATSYDIAALELAMHDTDHWFEQLIIVLDDHHQPIVSSLSCTSGSWCASCVSSCHLPREVTADVRKEK</sequence>
<organism evidence="1 2">
    <name type="scientific">Erwinia phage vB_EamM_Yoloswag</name>
    <dbReference type="NCBI Taxonomy" id="1958956"/>
    <lineage>
        <taxon>Viruses</taxon>
        <taxon>Duplodnaviria</taxon>
        <taxon>Heunggongvirae</taxon>
        <taxon>Uroviricota</taxon>
        <taxon>Caudoviricetes</taxon>
        <taxon>Yoloswagvirus</taxon>
        <taxon>Yoloswagvirus yoloswag</taxon>
    </lineage>
</organism>
<name>A0A1S6L3D1_9CAUD</name>
<dbReference type="EMBL" id="KY448244">
    <property type="protein sequence ID" value="AQT28687.1"/>
    <property type="molecule type" value="Genomic_DNA"/>
</dbReference>
<evidence type="ECO:0000313" key="2">
    <source>
        <dbReference type="Proteomes" id="UP000221250"/>
    </source>
</evidence>
<keyword evidence="2" id="KW-1185">Reference proteome</keyword>
<protein>
    <submittedName>
        <fullName evidence="1">Uncharacterized protein</fullName>
    </submittedName>
</protein>